<dbReference type="EMBL" id="MU859105">
    <property type="protein sequence ID" value="KAK3953466.1"/>
    <property type="molecule type" value="Genomic_DNA"/>
</dbReference>
<name>A0AAN6SHR1_9PEZI</name>
<evidence type="ECO:0000256" key="1">
    <source>
        <dbReference type="SAM" id="Phobius"/>
    </source>
</evidence>
<protein>
    <submittedName>
        <fullName evidence="2">Uncharacterized protein</fullName>
    </submittedName>
</protein>
<proteinExistence type="predicted"/>
<comment type="caution">
    <text evidence="2">The sequence shown here is derived from an EMBL/GenBank/DDBJ whole genome shotgun (WGS) entry which is preliminary data.</text>
</comment>
<keyword evidence="1" id="KW-0472">Membrane</keyword>
<sequence length="142" mass="15830">MDLIGMLWGLFWGCGSLSHYKYRLLAFARSVSPYNGTNAARGLRTTPEANPKTTHDIVFLWQSLIGNRWTIPLEILTAIVTPLSLRILMVHFAMFYVCVLFTSTTHGVHTRLAYRYSITAASRSGGCMLGKSVQCSELPLSN</sequence>
<dbReference type="AlphaFoldDB" id="A0AAN6SHR1"/>
<gene>
    <name evidence="2" type="ORF">QBC32DRAFT_118803</name>
</gene>
<keyword evidence="1" id="KW-0812">Transmembrane</keyword>
<keyword evidence="1" id="KW-1133">Transmembrane helix</keyword>
<evidence type="ECO:0000313" key="3">
    <source>
        <dbReference type="Proteomes" id="UP001303222"/>
    </source>
</evidence>
<keyword evidence="3" id="KW-1185">Reference proteome</keyword>
<dbReference type="Proteomes" id="UP001303222">
    <property type="component" value="Unassembled WGS sequence"/>
</dbReference>
<evidence type="ECO:0000313" key="2">
    <source>
        <dbReference type="EMBL" id="KAK3953466.1"/>
    </source>
</evidence>
<organism evidence="2 3">
    <name type="scientific">Pseudoneurospora amorphoporcata</name>
    <dbReference type="NCBI Taxonomy" id="241081"/>
    <lineage>
        <taxon>Eukaryota</taxon>
        <taxon>Fungi</taxon>
        <taxon>Dikarya</taxon>
        <taxon>Ascomycota</taxon>
        <taxon>Pezizomycotina</taxon>
        <taxon>Sordariomycetes</taxon>
        <taxon>Sordariomycetidae</taxon>
        <taxon>Sordariales</taxon>
        <taxon>Sordariaceae</taxon>
        <taxon>Pseudoneurospora</taxon>
    </lineage>
</organism>
<reference evidence="2" key="2">
    <citation type="submission" date="2023-06" db="EMBL/GenBank/DDBJ databases">
        <authorList>
            <consortium name="Lawrence Berkeley National Laboratory"/>
            <person name="Mondo S.J."/>
            <person name="Hensen N."/>
            <person name="Bonometti L."/>
            <person name="Westerberg I."/>
            <person name="Brannstrom I.O."/>
            <person name="Guillou S."/>
            <person name="Cros-Aarteil S."/>
            <person name="Calhoun S."/>
            <person name="Haridas S."/>
            <person name="Kuo A."/>
            <person name="Pangilinan J."/>
            <person name="Riley R."/>
            <person name="Labutti K."/>
            <person name="Andreopoulos B."/>
            <person name="Lipzen A."/>
            <person name="Chen C."/>
            <person name="Yanf M."/>
            <person name="Daum C."/>
            <person name="Ng V."/>
            <person name="Clum A."/>
            <person name="Steindorff A."/>
            <person name="Ohm R."/>
            <person name="Martin F."/>
            <person name="Silar P."/>
            <person name="Natvig D."/>
            <person name="Lalanne C."/>
            <person name="Gautier V."/>
            <person name="Ament-Velasquez S.L."/>
            <person name="Kruys A."/>
            <person name="Hutchinson M.I."/>
            <person name="Powell A.J."/>
            <person name="Barry K."/>
            <person name="Miller A.N."/>
            <person name="Grigoriev I.V."/>
            <person name="Debuchy R."/>
            <person name="Gladieux P."/>
            <person name="Thoren M.H."/>
            <person name="Johannesson H."/>
        </authorList>
    </citation>
    <scope>NUCLEOTIDE SEQUENCE</scope>
    <source>
        <strain evidence="2">CBS 626.80</strain>
    </source>
</reference>
<reference evidence="2" key="1">
    <citation type="journal article" date="2023" name="Mol. Phylogenet. Evol.">
        <title>Genome-scale phylogeny and comparative genomics of the fungal order Sordariales.</title>
        <authorList>
            <person name="Hensen N."/>
            <person name="Bonometti L."/>
            <person name="Westerberg I."/>
            <person name="Brannstrom I.O."/>
            <person name="Guillou S."/>
            <person name="Cros-Aarteil S."/>
            <person name="Calhoun S."/>
            <person name="Haridas S."/>
            <person name="Kuo A."/>
            <person name="Mondo S."/>
            <person name="Pangilinan J."/>
            <person name="Riley R."/>
            <person name="LaButti K."/>
            <person name="Andreopoulos B."/>
            <person name="Lipzen A."/>
            <person name="Chen C."/>
            <person name="Yan M."/>
            <person name="Daum C."/>
            <person name="Ng V."/>
            <person name="Clum A."/>
            <person name="Steindorff A."/>
            <person name="Ohm R.A."/>
            <person name="Martin F."/>
            <person name="Silar P."/>
            <person name="Natvig D.O."/>
            <person name="Lalanne C."/>
            <person name="Gautier V."/>
            <person name="Ament-Velasquez S.L."/>
            <person name="Kruys A."/>
            <person name="Hutchinson M.I."/>
            <person name="Powell A.J."/>
            <person name="Barry K."/>
            <person name="Miller A.N."/>
            <person name="Grigoriev I.V."/>
            <person name="Debuchy R."/>
            <person name="Gladieux P."/>
            <person name="Hiltunen Thoren M."/>
            <person name="Johannesson H."/>
        </authorList>
    </citation>
    <scope>NUCLEOTIDE SEQUENCE</scope>
    <source>
        <strain evidence="2">CBS 626.80</strain>
    </source>
</reference>
<feature type="transmembrane region" description="Helical" evidence="1">
    <location>
        <begin position="83"/>
        <end position="102"/>
    </location>
</feature>
<accession>A0AAN6SHR1</accession>